<organism evidence="2 3">
    <name type="scientific">Pyrus ussuriensis x Pyrus communis</name>
    <dbReference type="NCBI Taxonomy" id="2448454"/>
    <lineage>
        <taxon>Eukaryota</taxon>
        <taxon>Viridiplantae</taxon>
        <taxon>Streptophyta</taxon>
        <taxon>Embryophyta</taxon>
        <taxon>Tracheophyta</taxon>
        <taxon>Spermatophyta</taxon>
        <taxon>Magnoliopsida</taxon>
        <taxon>eudicotyledons</taxon>
        <taxon>Gunneridae</taxon>
        <taxon>Pentapetalae</taxon>
        <taxon>rosids</taxon>
        <taxon>fabids</taxon>
        <taxon>Rosales</taxon>
        <taxon>Rosaceae</taxon>
        <taxon>Amygdaloideae</taxon>
        <taxon>Maleae</taxon>
        <taxon>Pyrus</taxon>
    </lineage>
</organism>
<dbReference type="AlphaFoldDB" id="A0A5N5HL30"/>
<name>A0A5N5HL30_9ROSA</name>
<dbReference type="EMBL" id="SMOL01000160">
    <property type="protein sequence ID" value="KAB2626240.1"/>
    <property type="molecule type" value="Genomic_DNA"/>
</dbReference>
<dbReference type="PANTHER" id="PTHR37610">
    <property type="entry name" value="CCHC-TYPE DOMAIN-CONTAINING PROTEIN"/>
    <property type="match status" value="1"/>
</dbReference>
<accession>A0A5N5HL30</accession>
<gene>
    <name evidence="2" type="ORF">D8674_017900</name>
</gene>
<evidence type="ECO:0000313" key="2">
    <source>
        <dbReference type="EMBL" id="KAB2626240.1"/>
    </source>
</evidence>
<dbReference type="PANTHER" id="PTHR37610:SF100">
    <property type="entry name" value="COPIA-LIKE POLYPROTEIN_RETROTRANSPOSON"/>
    <property type="match status" value="1"/>
</dbReference>
<dbReference type="Proteomes" id="UP000327157">
    <property type="component" value="Chromosome 16"/>
</dbReference>
<dbReference type="InterPro" id="IPR029472">
    <property type="entry name" value="Copia-like_N"/>
</dbReference>
<reference evidence="2 3" key="3">
    <citation type="submission" date="2019-11" db="EMBL/GenBank/DDBJ databases">
        <title>A de novo genome assembly of a pear dwarfing rootstock.</title>
        <authorList>
            <person name="Wang F."/>
            <person name="Wang J."/>
            <person name="Li S."/>
            <person name="Zhang Y."/>
            <person name="Fang M."/>
            <person name="Ma L."/>
            <person name="Zhao Y."/>
            <person name="Jiang S."/>
        </authorList>
    </citation>
    <scope>NUCLEOTIDE SEQUENCE [LARGE SCALE GENOMIC DNA]</scope>
    <source>
        <strain evidence="2">S2</strain>
        <tissue evidence="2">Leaf</tissue>
    </source>
</reference>
<keyword evidence="3" id="KW-1185">Reference proteome</keyword>
<evidence type="ECO:0000259" key="1">
    <source>
        <dbReference type="Pfam" id="PF14244"/>
    </source>
</evidence>
<comment type="caution">
    <text evidence="2">The sequence shown here is derived from an EMBL/GenBank/DDBJ whole genome shotgun (WGS) entry which is preliminary data.</text>
</comment>
<proteinExistence type="predicted"/>
<dbReference type="Pfam" id="PF14244">
    <property type="entry name" value="Retrotran_gag_3"/>
    <property type="match status" value="1"/>
</dbReference>
<feature type="domain" description="Retrotransposon Copia-like N-terminal" evidence="1">
    <location>
        <begin position="24"/>
        <end position="68"/>
    </location>
</feature>
<protein>
    <recommendedName>
        <fullName evidence="1">Retrotransposon Copia-like N-terminal domain-containing protein</fullName>
    </recommendedName>
</protein>
<dbReference type="OrthoDB" id="1166488at2759"/>
<evidence type="ECO:0000313" key="3">
    <source>
        <dbReference type="Proteomes" id="UP000327157"/>
    </source>
</evidence>
<reference evidence="2 3" key="1">
    <citation type="submission" date="2019-09" db="EMBL/GenBank/DDBJ databases">
        <authorList>
            <person name="Ou C."/>
        </authorList>
    </citation>
    <scope>NUCLEOTIDE SEQUENCE [LARGE SCALE GENOMIC DNA]</scope>
    <source>
        <strain evidence="2">S2</strain>
        <tissue evidence="2">Leaf</tissue>
    </source>
</reference>
<sequence>MATDAVSGSNSDAKANVSNPFFIHHSDHPAMMLVSKPLNGDNYSTWSRAMKISLSAKTKLCFVGGTMKSLWDELSSYSDSISCTCGAQNERNKLMQFLIGLNDSYSVVRGQLLLINPLPTVRQAYASISQEENQRSLASS</sequence>
<reference evidence="3" key="2">
    <citation type="submission" date="2019-10" db="EMBL/GenBank/DDBJ databases">
        <title>A de novo genome assembly of a pear dwarfing rootstock.</title>
        <authorList>
            <person name="Wang F."/>
            <person name="Wang J."/>
            <person name="Li S."/>
            <person name="Zhang Y."/>
            <person name="Fang M."/>
            <person name="Ma L."/>
            <person name="Zhao Y."/>
            <person name="Jiang S."/>
        </authorList>
    </citation>
    <scope>NUCLEOTIDE SEQUENCE [LARGE SCALE GENOMIC DNA]</scope>
</reference>